<proteinExistence type="predicted"/>
<organism evidence="2 3">
    <name type="scientific">Kocuria palustris PEL</name>
    <dbReference type="NCBI Taxonomy" id="1236550"/>
    <lineage>
        <taxon>Bacteria</taxon>
        <taxon>Bacillati</taxon>
        <taxon>Actinomycetota</taxon>
        <taxon>Actinomycetes</taxon>
        <taxon>Micrococcales</taxon>
        <taxon>Micrococcaceae</taxon>
        <taxon>Kocuria</taxon>
    </lineage>
</organism>
<feature type="compositionally biased region" description="Low complexity" evidence="1">
    <location>
        <begin position="172"/>
        <end position="192"/>
    </location>
</feature>
<feature type="compositionally biased region" description="Basic and acidic residues" evidence="1">
    <location>
        <begin position="29"/>
        <end position="39"/>
    </location>
</feature>
<feature type="compositionally biased region" description="Low complexity" evidence="1">
    <location>
        <begin position="223"/>
        <end position="233"/>
    </location>
</feature>
<feature type="compositionally biased region" description="Low complexity" evidence="1">
    <location>
        <begin position="324"/>
        <end position="336"/>
    </location>
</feature>
<feature type="region of interest" description="Disordered" evidence="1">
    <location>
        <begin position="88"/>
        <end position="111"/>
    </location>
</feature>
<feature type="compositionally biased region" description="Basic and acidic residues" evidence="1">
    <location>
        <begin position="440"/>
        <end position="452"/>
    </location>
</feature>
<keyword evidence="3" id="KW-1185">Reference proteome</keyword>
<dbReference type="EMBL" id="ANHZ02000020">
    <property type="protein sequence ID" value="EME35876.1"/>
    <property type="molecule type" value="Genomic_DNA"/>
</dbReference>
<reference evidence="2 3" key="1">
    <citation type="journal article" date="2014" name="Genome Announc.">
        <title>Draft Genome Sequence of Kocuria palustris PEL.</title>
        <authorList>
            <person name="Sharma G."/>
            <person name="Khatri I."/>
            <person name="Subramanian S."/>
        </authorList>
    </citation>
    <scope>NUCLEOTIDE SEQUENCE [LARGE SCALE GENOMIC DNA]</scope>
    <source>
        <strain evidence="2 3">PEL</strain>
    </source>
</reference>
<feature type="compositionally biased region" description="Low complexity" evidence="1">
    <location>
        <begin position="453"/>
        <end position="466"/>
    </location>
</feature>
<feature type="compositionally biased region" description="Basic and acidic residues" evidence="1">
    <location>
        <begin position="269"/>
        <end position="290"/>
    </location>
</feature>
<feature type="region of interest" description="Disordered" evidence="1">
    <location>
        <begin position="1"/>
        <end position="65"/>
    </location>
</feature>
<name>M2X9V4_9MICC</name>
<dbReference type="Proteomes" id="UP000009877">
    <property type="component" value="Unassembled WGS sequence"/>
</dbReference>
<evidence type="ECO:0000256" key="1">
    <source>
        <dbReference type="SAM" id="MobiDB-lite"/>
    </source>
</evidence>
<feature type="compositionally biased region" description="Basic and acidic residues" evidence="1">
    <location>
        <begin position="299"/>
        <end position="323"/>
    </location>
</feature>
<comment type="caution">
    <text evidence="2">The sequence shown here is derived from an EMBL/GenBank/DDBJ whole genome shotgun (WGS) entry which is preliminary data.</text>
</comment>
<feature type="compositionally biased region" description="Polar residues" evidence="1">
    <location>
        <begin position="376"/>
        <end position="392"/>
    </location>
</feature>
<sequence length="656" mass="67943">MADSAGGAPIRRNETDDLEDMMGLFSRKQTPESEPRTADADVQQTQPRGAETAAAGQQLPESGPLRSLVDGLLVDGAERAKLTLVQRGSTMSYQSERAAADGSPETDSGVVDQASPLFDDVAALYTESMNSSTGAWQTVVITAAAPEADGRSVTVDYDFPAAEHRTEQYRVASGSAQAGAAQSRAAQGGEAQPASDAATSPRSADSAQADPAAQGPLGDSSQGGARTGATAAGVGAGAGAGAGAAAAAGGRDQSAPLGQDQAGTAEPAAEQRDLGAESREDRRRDSEALSREPQAVQDTEARTPEARTEEARPAEARTADARGTEAAASETSGAEARPVEAEQRSSGAGVAGAAAGAGAAGVVAGSEQRRVPEGQLTDNGTVDNLAPRQQGQEPIEVDHEVQESVARTAGHQSAAGSGTSEQHTGTSAASQAQGEQIPAHVDHDEWRDDSGARRSPAAAPTGAAAAHSVSSRDGSGAPTVASGADVAPSYRAAEQAAGGEDLAQGNKVLSQKDIARRVAGAQKRLFGADGSARDVSTVLIRVRTLGTYYDALTHVRQGGFWDQRSTFDLIPEEDLQVQALKQDSYVEGEGAPLAIMFRFRPGIPPEVSFDYDDEEAFVRYENRLPSQNYVEELRMYPRTGANIPQHVNDALQDWNY</sequence>
<dbReference type="AlphaFoldDB" id="M2X9V4"/>
<evidence type="ECO:0000313" key="2">
    <source>
        <dbReference type="EMBL" id="EME35876.1"/>
    </source>
</evidence>
<feature type="region of interest" description="Disordered" evidence="1">
    <location>
        <begin position="170"/>
        <end position="483"/>
    </location>
</feature>
<protein>
    <submittedName>
        <fullName evidence="2">Uncharacterized protein</fullName>
    </submittedName>
</protein>
<feature type="compositionally biased region" description="Low complexity" evidence="1">
    <location>
        <begin position="347"/>
        <end position="365"/>
    </location>
</feature>
<evidence type="ECO:0000313" key="3">
    <source>
        <dbReference type="Proteomes" id="UP000009877"/>
    </source>
</evidence>
<dbReference type="STRING" id="71999.KPaMU14_02610"/>
<accession>M2X9V4</accession>
<feature type="compositionally biased region" description="Polar residues" evidence="1">
    <location>
        <begin position="410"/>
        <end position="434"/>
    </location>
</feature>
<feature type="compositionally biased region" description="Low complexity" evidence="1">
    <location>
        <begin position="201"/>
        <end position="214"/>
    </location>
</feature>
<gene>
    <name evidence="2" type="ORF">C884_01276</name>
</gene>